<dbReference type="InterPro" id="IPR036291">
    <property type="entry name" value="NAD(P)-bd_dom_sf"/>
</dbReference>
<dbReference type="Pfam" id="PF13561">
    <property type="entry name" value="adh_short_C2"/>
    <property type="match status" value="1"/>
</dbReference>
<proteinExistence type="inferred from homology"/>
<dbReference type="FunFam" id="3.40.50.720:FF:000084">
    <property type="entry name" value="Short-chain dehydrogenase reductase"/>
    <property type="match status" value="1"/>
</dbReference>
<dbReference type="InterPro" id="IPR020904">
    <property type="entry name" value="Sc_DH/Rdtase_CS"/>
</dbReference>
<protein>
    <submittedName>
        <fullName evidence="2">PsbB</fullName>
    </submittedName>
</protein>
<dbReference type="PANTHER" id="PTHR42879">
    <property type="entry name" value="3-OXOACYL-(ACYL-CARRIER-PROTEIN) REDUCTASE"/>
    <property type="match status" value="1"/>
</dbReference>
<dbReference type="PROSITE" id="PS00061">
    <property type="entry name" value="ADH_SHORT"/>
    <property type="match status" value="1"/>
</dbReference>
<dbReference type="InterPro" id="IPR002347">
    <property type="entry name" value="SDR_fam"/>
</dbReference>
<dbReference type="EMBL" id="AB022919">
    <property type="protein sequence ID" value="BAA82118.1"/>
    <property type="molecule type" value="Genomic_DNA"/>
</dbReference>
<dbReference type="SUPFAM" id="SSF51735">
    <property type="entry name" value="NAD(P)-binding Rossmann-fold domains"/>
    <property type="match status" value="1"/>
</dbReference>
<dbReference type="PANTHER" id="PTHR42879:SF2">
    <property type="entry name" value="3-OXOACYL-[ACYL-CARRIER-PROTEIN] REDUCTASE FABG"/>
    <property type="match status" value="1"/>
</dbReference>
<dbReference type="GO" id="GO:0032787">
    <property type="term" value="P:monocarboxylic acid metabolic process"/>
    <property type="evidence" value="ECO:0007669"/>
    <property type="project" value="UniProtKB-ARBA"/>
</dbReference>
<dbReference type="Gene3D" id="3.40.50.720">
    <property type="entry name" value="NAD(P)-binding Rossmann-like Domain"/>
    <property type="match status" value="1"/>
</dbReference>
<dbReference type="PRINTS" id="PR00080">
    <property type="entry name" value="SDRFAMILY"/>
</dbReference>
<reference evidence="2" key="1">
    <citation type="journal article" date="2000" name="DNA Seq.">
        <title>Cloning of genes participating in aerobic biodegradation of p-cumate from Rhodopseudomonas palustris.</title>
        <authorList>
            <person name="Puskas L.G."/>
            <person name="Inui M."/>
            <person name="Kele Z."/>
            <person name="Yukawa H."/>
        </authorList>
    </citation>
    <scope>NUCLEOTIDE SEQUENCE</scope>
    <source>
        <strain evidence="2">No.7.</strain>
    </source>
</reference>
<comment type="similarity">
    <text evidence="1">Belongs to the short-chain dehydrogenases/reductases (SDR) family.</text>
</comment>
<gene>
    <name evidence="2" type="primary">psbB</name>
</gene>
<dbReference type="PRINTS" id="PR00081">
    <property type="entry name" value="GDHRDH"/>
</dbReference>
<evidence type="ECO:0000313" key="2">
    <source>
        <dbReference type="EMBL" id="BAA82118.1"/>
    </source>
</evidence>
<organism evidence="2">
    <name type="scientific">Rhodopseudomonas palustris</name>
    <dbReference type="NCBI Taxonomy" id="1076"/>
    <lineage>
        <taxon>Bacteria</taxon>
        <taxon>Pseudomonadati</taxon>
        <taxon>Pseudomonadota</taxon>
        <taxon>Alphaproteobacteria</taxon>
        <taxon>Hyphomicrobiales</taxon>
        <taxon>Nitrobacteraceae</taxon>
        <taxon>Rhodopseudomonas</taxon>
    </lineage>
</organism>
<dbReference type="InterPro" id="IPR050259">
    <property type="entry name" value="SDR"/>
</dbReference>
<name>Q9XDW4_RHOPL</name>
<accession>Q9XDW4</accession>
<sequence length="253" mass="26382">MTDSFSGQVVVVTGAASGIGAVIARHFAEQDATLVLSEIEGAQLTASADALAAAGHRKPMIHVGDLAKEERRRQADSANAVELHGSIDILVNNAGGGIIKPFLDHTPDTLRTTVDRNWTALWSTWHAVPIMKAKGYGRIVNIGADSVRNGLWDHAAYNAAKGGVHAMGTGLAREFATSGITVNVVAPCIVNTPQVQQASATVPHLIKKFVDVVPGQRPGGMDEIASVVGYLASKEASFVTGQVISVNGGSTML</sequence>
<evidence type="ECO:0000256" key="1">
    <source>
        <dbReference type="ARBA" id="ARBA00006484"/>
    </source>
</evidence>
<dbReference type="AlphaFoldDB" id="Q9XDW4"/>